<dbReference type="EMBL" id="GEBQ01030747">
    <property type="protein sequence ID" value="JAT09230.1"/>
    <property type="molecule type" value="Transcribed_RNA"/>
</dbReference>
<dbReference type="AlphaFoldDB" id="A0A1B6KCQ1"/>
<evidence type="ECO:0000259" key="2">
    <source>
        <dbReference type="Pfam" id="PF01822"/>
    </source>
</evidence>
<evidence type="ECO:0000256" key="1">
    <source>
        <dbReference type="SAM" id="SignalP"/>
    </source>
</evidence>
<protein>
    <recommendedName>
        <fullName evidence="2">WSC domain-containing protein</fullName>
    </recommendedName>
</protein>
<feature type="domain" description="WSC" evidence="2">
    <location>
        <begin position="35"/>
        <end position="116"/>
    </location>
</feature>
<organism evidence="3">
    <name type="scientific">Graphocephala atropunctata</name>
    <dbReference type="NCBI Taxonomy" id="36148"/>
    <lineage>
        <taxon>Eukaryota</taxon>
        <taxon>Metazoa</taxon>
        <taxon>Ecdysozoa</taxon>
        <taxon>Arthropoda</taxon>
        <taxon>Hexapoda</taxon>
        <taxon>Insecta</taxon>
        <taxon>Pterygota</taxon>
        <taxon>Neoptera</taxon>
        <taxon>Paraneoptera</taxon>
        <taxon>Hemiptera</taxon>
        <taxon>Auchenorrhyncha</taxon>
        <taxon>Membracoidea</taxon>
        <taxon>Cicadellidae</taxon>
        <taxon>Cicadellinae</taxon>
        <taxon>Cicadellini</taxon>
        <taxon>Graphocephala</taxon>
    </lineage>
</organism>
<proteinExistence type="predicted"/>
<reference evidence="3" key="1">
    <citation type="submission" date="2015-11" db="EMBL/GenBank/DDBJ databases">
        <title>De novo transcriptome assembly of four potential Pierce s Disease insect vectors from Arizona vineyards.</title>
        <authorList>
            <person name="Tassone E.E."/>
        </authorList>
    </citation>
    <scope>NUCLEOTIDE SEQUENCE</scope>
</reference>
<name>A0A1B6KCQ1_9HEMI</name>
<accession>A0A1B6KCQ1</accession>
<feature type="chain" id="PRO_5008586473" description="WSC domain-containing protein" evidence="1">
    <location>
        <begin position="30"/>
        <end position="243"/>
    </location>
</feature>
<gene>
    <name evidence="3" type="ORF">g.16107</name>
</gene>
<evidence type="ECO:0000313" key="3">
    <source>
        <dbReference type="EMBL" id="JAT09230.1"/>
    </source>
</evidence>
<feature type="signal peptide" evidence="1">
    <location>
        <begin position="1"/>
        <end position="29"/>
    </location>
</feature>
<dbReference type="Pfam" id="PF01822">
    <property type="entry name" value="WSC"/>
    <property type="match status" value="1"/>
</dbReference>
<dbReference type="InterPro" id="IPR002889">
    <property type="entry name" value="WSC_carb-bd"/>
</dbReference>
<keyword evidence="1" id="KW-0732">Signal</keyword>
<sequence>MLMKDDLMVCGVVLLVLLLMLTIPGYSISDDDIKYIGCYTDDYAKSQNYKIKESITFNQGVHFCQHRLTKYVGIQEDSSSPFFMFPYCGNDIPQRSTSALSTLCRPCEEPATRTCGRENSISVYQLPETANIVVLLATDHGVKTVTDSSNITTNIGGITERVLSVDFYYKNDQIIFSTERELLKSTYNPFSMRYSTASAIYSKDYYSHGDRVEWSTVDWEQEDKIYFYIDGYQYAATLRQIGI</sequence>
<feature type="non-terminal residue" evidence="3">
    <location>
        <position position="243"/>
    </location>
</feature>